<dbReference type="PANTHER" id="PTHR32387:SF12">
    <property type="entry name" value="PROTEIN NO VEIN C-TERMINAL DOMAIN-CONTAINING PROTEIN"/>
    <property type="match status" value="1"/>
</dbReference>
<protein>
    <submittedName>
        <fullName evidence="1">Uncharacterized protein</fullName>
    </submittedName>
</protein>
<comment type="caution">
    <text evidence="1">The sequence shown here is derived from an EMBL/GenBank/DDBJ whole genome shotgun (WGS) entry which is preliminary data.</text>
</comment>
<evidence type="ECO:0000313" key="2">
    <source>
        <dbReference type="Proteomes" id="UP000324897"/>
    </source>
</evidence>
<dbReference type="Gramene" id="TVU25295">
    <property type="protein sequence ID" value="TVU25295"/>
    <property type="gene ID" value="EJB05_27787"/>
</dbReference>
<accession>A0A5J9UP97</accession>
<keyword evidence="2" id="KW-1185">Reference proteome</keyword>
<organism evidence="1 2">
    <name type="scientific">Eragrostis curvula</name>
    <name type="common">weeping love grass</name>
    <dbReference type="NCBI Taxonomy" id="38414"/>
    <lineage>
        <taxon>Eukaryota</taxon>
        <taxon>Viridiplantae</taxon>
        <taxon>Streptophyta</taxon>
        <taxon>Embryophyta</taxon>
        <taxon>Tracheophyta</taxon>
        <taxon>Spermatophyta</taxon>
        <taxon>Magnoliopsida</taxon>
        <taxon>Liliopsida</taxon>
        <taxon>Poales</taxon>
        <taxon>Poaceae</taxon>
        <taxon>PACMAD clade</taxon>
        <taxon>Chloridoideae</taxon>
        <taxon>Eragrostideae</taxon>
        <taxon>Eragrostidinae</taxon>
        <taxon>Eragrostis</taxon>
    </lineage>
</organism>
<proteinExistence type="predicted"/>
<dbReference type="EMBL" id="RWGY01000013">
    <property type="protein sequence ID" value="TVU25295.1"/>
    <property type="molecule type" value="Genomic_DNA"/>
</dbReference>
<name>A0A5J9UP97_9POAL</name>
<dbReference type="PANTHER" id="PTHR32387">
    <property type="entry name" value="WU:FJ29H11"/>
    <property type="match status" value="1"/>
</dbReference>
<evidence type="ECO:0000313" key="1">
    <source>
        <dbReference type="EMBL" id="TVU25295.1"/>
    </source>
</evidence>
<dbReference type="InterPro" id="IPR052957">
    <property type="entry name" value="Auxin_embryo_med"/>
</dbReference>
<dbReference type="AlphaFoldDB" id="A0A5J9UP97"/>
<dbReference type="OrthoDB" id="600835at2759"/>
<gene>
    <name evidence="1" type="ORF">EJB05_27787</name>
</gene>
<dbReference type="Proteomes" id="UP000324897">
    <property type="component" value="Chromosome 2"/>
</dbReference>
<reference evidence="1 2" key="1">
    <citation type="journal article" date="2019" name="Sci. Rep.">
        <title>A high-quality genome of Eragrostis curvula grass provides insights into Poaceae evolution and supports new strategies to enhance forage quality.</title>
        <authorList>
            <person name="Carballo J."/>
            <person name="Santos B.A.C.M."/>
            <person name="Zappacosta D."/>
            <person name="Garbus I."/>
            <person name="Selva J.P."/>
            <person name="Gallo C.A."/>
            <person name="Diaz A."/>
            <person name="Albertini E."/>
            <person name="Caccamo M."/>
            <person name="Echenique V."/>
        </authorList>
    </citation>
    <scope>NUCLEOTIDE SEQUENCE [LARGE SCALE GENOMIC DNA]</scope>
    <source>
        <strain evidence="2">cv. Victoria</strain>
        <tissue evidence="1">Leaf</tissue>
    </source>
</reference>
<sequence>MKIGVIQLLSTSSLTKEIRIALLSCYKDLNDEDKTFPDDILKFMRTEKWLHTMLGFRSPKNCVLFDSSWEPVIPVASLPFIDDSDTSNGTGKEIYSYKKELKALGVTVEFNQGADFVMSSM</sequence>
<feature type="non-terminal residue" evidence="1">
    <location>
        <position position="1"/>
    </location>
</feature>